<feature type="region of interest" description="Disordered" evidence="1">
    <location>
        <begin position="350"/>
        <end position="369"/>
    </location>
</feature>
<dbReference type="AlphaFoldDB" id="A0A2Z6IB79"/>
<feature type="compositionally biased region" description="Basic residues" evidence="1">
    <location>
        <begin position="7"/>
        <end position="19"/>
    </location>
</feature>
<name>A0A2Z6IB79_9BURK</name>
<feature type="compositionally biased region" description="Polar residues" evidence="1">
    <location>
        <begin position="360"/>
        <end position="369"/>
    </location>
</feature>
<protein>
    <submittedName>
        <fullName evidence="2">Uncharacterized protein</fullName>
    </submittedName>
</protein>
<dbReference type="EMBL" id="AP018786">
    <property type="protein sequence ID" value="BBF22867.1"/>
    <property type="molecule type" value="Genomic_DNA"/>
</dbReference>
<dbReference type="RefSeq" id="WP_120176534.1">
    <property type="nucleotide sequence ID" value="NZ_AP018786.1"/>
</dbReference>
<accession>A0A2Z6IB79</accession>
<keyword evidence="3" id="KW-1185">Reference proteome</keyword>
<feature type="compositionally biased region" description="Low complexity" evidence="1">
    <location>
        <begin position="350"/>
        <end position="359"/>
    </location>
</feature>
<dbReference type="OrthoDB" id="9151475at2"/>
<evidence type="ECO:0000313" key="3">
    <source>
        <dbReference type="Proteomes" id="UP000271003"/>
    </source>
</evidence>
<evidence type="ECO:0000313" key="2">
    <source>
        <dbReference type="EMBL" id="BBF22867.1"/>
    </source>
</evidence>
<gene>
    <name evidence="2" type="ORF">SUTMEG_07580</name>
</gene>
<reference evidence="2 3" key="1">
    <citation type="journal article" date="2018" name="Int. J. Syst. Evol. Microbiol.">
        <title>Mesosutterella multiformis gen. nov., sp. nov., a member of the family Sutterellaceae and Sutterella megalosphaeroides sp. nov., isolated from human faeces.</title>
        <authorList>
            <person name="Sakamoto M."/>
            <person name="Ikeyama N."/>
            <person name="Kunihiro T."/>
            <person name="Iino T."/>
            <person name="Yuki M."/>
            <person name="Ohkuma M."/>
        </authorList>
    </citation>
    <scope>NUCLEOTIDE SEQUENCE [LARGE SCALE GENOMIC DNA]</scope>
    <source>
        <strain evidence="2 3">6FBBBH3</strain>
    </source>
</reference>
<proteinExistence type="predicted"/>
<feature type="region of interest" description="Disordered" evidence="1">
    <location>
        <begin position="1"/>
        <end position="22"/>
    </location>
</feature>
<dbReference type="Proteomes" id="UP000271003">
    <property type="component" value="Chromosome"/>
</dbReference>
<dbReference type="KEGG" id="sutt:SUTMEG_07580"/>
<organism evidence="2 3">
    <name type="scientific">Sutterella megalosphaeroides</name>
    <dbReference type="NCBI Taxonomy" id="2494234"/>
    <lineage>
        <taxon>Bacteria</taxon>
        <taxon>Pseudomonadati</taxon>
        <taxon>Pseudomonadota</taxon>
        <taxon>Betaproteobacteria</taxon>
        <taxon>Burkholderiales</taxon>
        <taxon>Sutterellaceae</taxon>
        <taxon>Sutterella</taxon>
    </lineage>
</organism>
<evidence type="ECO:0000256" key="1">
    <source>
        <dbReference type="SAM" id="MobiDB-lite"/>
    </source>
</evidence>
<sequence length="369" mass="41571">MPESKVAARRARKLSKRRQGGADRPVSYVQMLDYLRESLNNRFYEEQGFPHLEFLAQNWSGPEQQHGDLSNYFELQDMFIGFAYSLARALHSGAPYTLEEREDRVAAVAYALAATLLNIRPDYRDDSNWMGNGALDALRERWGLAKMIHAGVPVQNRFMEKRDLVCLFAIDFVMSFLDMTGELAQMGGDKVISVTNCKDSLITAYTGFVTANLQLANSTLPDFEGIINQNRVTPEFLKDYPDWKPEAADALDVERVGFNSVNPLDMQFMTEMMGNAEFMSDMRNLYLMDESAAMPQGKREEIVMGYVLRYGPRCKQAFAEGRDPTEEEMDRDAEVVNSIVYHLIESVRGAGAPAPEAPAQTSESSDSRA</sequence>